<dbReference type="SUPFAM" id="SSF46785">
    <property type="entry name" value="Winged helix' DNA-binding domain"/>
    <property type="match status" value="1"/>
</dbReference>
<reference evidence="7 8" key="1">
    <citation type="submission" date="2019-08" db="EMBL/GenBank/DDBJ databases">
        <title>Bradyrhizobium hipponensis sp. nov., a rhizobium isolated from a Lupinus angustifolius root nodule in Tunisia.</title>
        <authorList>
            <person name="Off K."/>
            <person name="Rejili M."/>
            <person name="Mars M."/>
            <person name="Brachmann A."/>
            <person name="Marin M."/>
        </authorList>
    </citation>
    <scope>NUCLEOTIDE SEQUENCE [LARGE SCALE GENOMIC DNA]</scope>
    <source>
        <strain evidence="8">aSej3</strain>
    </source>
</reference>
<dbReference type="PANTHER" id="PTHR30537">
    <property type="entry name" value="HTH-TYPE TRANSCRIPTIONAL REGULATOR"/>
    <property type="match status" value="1"/>
</dbReference>
<comment type="similarity">
    <text evidence="2">Belongs to the LysR transcriptional regulatory family.</text>
</comment>
<comment type="caution">
    <text evidence="7">The sequence shown here is derived from an EMBL/GenBank/DDBJ whole genome shotgun (WGS) entry which is preliminary data.</text>
</comment>
<dbReference type="RefSeq" id="WP_148740258.1">
    <property type="nucleotide sequence ID" value="NZ_VSTH01000050.1"/>
</dbReference>
<evidence type="ECO:0000256" key="2">
    <source>
        <dbReference type="ARBA" id="ARBA00009437"/>
    </source>
</evidence>
<proteinExistence type="inferred from homology"/>
<dbReference type="InterPro" id="IPR000847">
    <property type="entry name" value="LysR_HTH_N"/>
</dbReference>
<dbReference type="InterPro" id="IPR005119">
    <property type="entry name" value="LysR_subst-bd"/>
</dbReference>
<evidence type="ECO:0000256" key="1">
    <source>
        <dbReference type="ARBA" id="ARBA00003502"/>
    </source>
</evidence>
<evidence type="ECO:0000313" key="8">
    <source>
        <dbReference type="Proteomes" id="UP000324797"/>
    </source>
</evidence>
<accession>A0A5S4YQA2</accession>
<gene>
    <name evidence="7" type="ORF">FXV83_15420</name>
</gene>
<dbReference type="SUPFAM" id="SSF53850">
    <property type="entry name" value="Periplasmic binding protein-like II"/>
    <property type="match status" value="1"/>
</dbReference>
<dbReference type="GO" id="GO:0006351">
    <property type="term" value="P:DNA-templated transcription"/>
    <property type="evidence" value="ECO:0007669"/>
    <property type="project" value="TreeGrafter"/>
</dbReference>
<dbReference type="Pfam" id="PF03466">
    <property type="entry name" value="LysR_substrate"/>
    <property type="match status" value="1"/>
</dbReference>
<sequence>MSRLSKRGSTARRRLPPLNAVRAFEAAARHVNFALAADELAVTPGAISRHVKALEAQIGRKLFDRHPQSLQLTEFGRTWLPVVSEAFDLLESGTARLLSERPRSTFALSVQTSFATGWLLPRFARFHREQPELTIRLLTHADLPDLLREGAPDAAIAHGRGEWPRLNAHFLFADRLIPMCSPAYLAVQRRLLEPAHLLTEALISTDDTAGDWAAWFAMIGLHGEQPQRMLHFANNVLPAHAAMNGLGFALIDPSLVTSELDLGRLIAPLSFPPLMRGTGWYLLHSPVRRKDPVMMAVRNWLQREAGSSVRHIFPKPGGAAHR</sequence>
<dbReference type="InterPro" id="IPR036390">
    <property type="entry name" value="WH_DNA-bd_sf"/>
</dbReference>
<keyword evidence="5" id="KW-0804">Transcription</keyword>
<comment type="function">
    <text evidence="1">NodD regulates the expression of the nodABCFE genes which encode other nodulation proteins. NodD is also a negative regulator of its own expression. Binds flavonoids as inducers.</text>
</comment>
<keyword evidence="3" id="KW-0805">Transcription regulation</keyword>
<name>A0A5S4YQA2_9BRAD</name>
<dbReference type="GO" id="GO:0043565">
    <property type="term" value="F:sequence-specific DNA binding"/>
    <property type="evidence" value="ECO:0007669"/>
    <property type="project" value="TreeGrafter"/>
</dbReference>
<keyword evidence="8" id="KW-1185">Reference proteome</keyword>
<dbReference type="Proteomes" id="UP000324797">
    <property type="component" value="Unassembled WGS sequence"/>
</dbReference>
<dbReference type="Gene3D" id="1.10.10.10">
    <property type="entry name" value="Winged helix-like DNA-binding domain superfamily/Winged helix DNA-binding domain"/>
    <property type="match status" value="1"/>
</dbReference>
<evidence type="ECO:0000256" key="4">
    <source>
        <dbReference type="ARBA" id="ARBA00023125"/>
    </source>
</evidence>
<protein>
    <submittedName>
        <fullName evidence="7">LysR family transcriptional regulator</fullName>
    </submittedName>
</protein>
<dbReference type="Pfam" id="PF00126">
    <property type="entry name" value="HTH_1"/>
    <property type="match status" value="1"/>
</dbReference>
<evidence type="ECO:0000256" key="5">
    <source>
        <dbReference type="ARBA" id="ARBA00023163"/>
    </source>
</evidence>
<dbReference type="PROSITE" id="PS50931">
    <property type="entry name" value="HTH_LYSR"/>
    <property type="match status" value="1"/>
</dbReference>
<dbReference type="InterPro" id="IPR058163">
    <property type="entry name" value="LysR-type_TF_proteobact-type"/>
</dbReference>
<dbReference type="EMBL" id="VSTH01000050">
    <property type="protein sequence ID" value="TYO65617.1"/>
    <property type="molecule type" value="Genomic_DNA"/>
</dbReference>
<keyword evidence="4" id="KW-0238">DNA-binding</keyword>
<dbReference type="Gene3D" id="3.40.190.10">
    <property type="entry name" value="Periplasmic binding protein-like II"/>
    <property type="match status" value="2"/>
</dbReference>
<evidence type="ECO:0000313" key="7">
    <source>
        <dbReference type="EMBL" id="TYO65617.1"/>
    </source>
</evidence>
<dbReference type="AlphaFoldDB" id="A0A5S4YQA2"/>
<dbReference type="PANTHER" id="PTHR30537:SF74">
    <property type="entry name" value="HTH-TYPE TRANSCRIPTIONAL REGULATOR TRPI"/>
    <property type="match status" value="1"/>
</dbReference>
<organism evidence="7 8">
    <name type="scientific">Bradyrhizobium hipponense</name>
    <dbReference type="NCBI Taxonomy" id="2605638"/>
    <lineage>
        <taxon>Bacteria</taxon>
        <taxon>Pseudomonadati</taxon>
        <taxon>Pseudomonadota</taxon>
        <taxon>Alphaproteobacteria</taxon>
        <taxon>Hyphomicrobiales</taxon>
        <taxon>Nitrobacteraceae</taxon>
        <taxon>Bradyrhizobium</taxon>
    </lineage>
</organism>
<feature type="domain" description="HTH lysR-type" evidence="6">
    <location>
        <begin position="16"/>
        <end position="73"/>
    </location>
</feature>
<dbReference type="GO" id="GO:0003700">
    <property type="term" value="F:DNA-binding transcription factor activity"/>
    <property type="evidence" value="ECO:0007669"/>
    <property type="project" value="InterPro"/>
</dbReference>
<evidence type="ECO:0000256" key="3">
    <source>
        <dbReference type="ARBA" id="ARBA00023015"/>
    </source>
</evidence>
<evidence type="ECO:0000259" key="6">
    <source>
        <dbReference type="PROSITE" id="PS50931"/>
    </source>
</evidence>
<dbReference type="InterPro" id="IPR036388">
    <property type="entry name" value="WH-like_DNA-bd_sf"/>
</dbReference>
<dbReference type="CDD" id="cd08432">
    <property type="entry name" value="PBP2_GcdR_TrpI_HvrB_AmpR_like"/>
    <property type="match status" value="1"/>
</dbReference>